<name>A0A249PET9_9HYPH</name>
<protein>
    <submittedName>
        <fullName evidence="1">Terminase</fullName>
    </submittedName>
</protein>
<evidence type="ECO:0000313" key="1">
    <source>
        <dbReference type="EMBL" id="ASY64470.1"/>
    </source>
</evidence>
<sequence length="531" mass="60530">MLQIEEPDRPLQLPKIELDAQGRKIYKPDGAVLRDFLRCRKHVSVIRGSIGSGTSTACIMKMWMISCEQRPNGDGVRKTRWAVCRNTFPDLKNTTVKSWLDWFPEEMYGRFYWDRPYKHIIRLGDVEMEVIFLALDSEDDIRKLRSFEFTGIWFNELEFIDKAILDEAESRTGRYPAVKDGGATWDGVIADMNAPREDHFIPLMMGEVPLPDDWTEEERLAFRKPDNWGYHVQPPAMLEIKDASGTLIGYKMNPLAENTRWLKPGYYAEKIKGKTKQWIDSRVLNKITVYVDGKPVWQQFNSDIHVSDAPLEPIPGWPVYVGLDFGRNPACVVGQLVNNRWRIFAELTARGVGASIFAPLVKQLLDRRLRYWTPANNHGDQDAYQVEFFGDPKGEDGTQADETTAYDIYRSHGMPVRPAPVKNNHIETRINAVEYAMITMVNGYPRFLVCGTNCRTLKVACAGGYHFARIKGTSRHKEEPEKDRYSDVADACQYMVLGAGEGRVVTGGQHKGGGKPVDIKVKKKSRRRGGF</sequence>
<dbReference type="AlphaFoldDB" id="A0A249PET9"/>
<organism evidence="1 2">
    <name type="scientific">Sinorhizobium sojae CCBAU 05684</name>
    <dbReference type="NCBI Taxonomy" id="716928"/>
    <lineage>
        <taxon>Bacteria</taxon>
        <taxon>Pseudomonadati</taxon>
        <taxon>Pseudomonadota</taxon>
        <taxon>Alphaproteobacteria</taxon>
        <taxon>Hyphomicrobiales</taxon>
        <taxon>Rhizobiaceae</taxon>
        <taxon>Sinorhizobium/Ensifer group</taxon>
        <taxon>Sinorhizobium</taxon>
    </lineage>
</organism>
<dbReference type="Proteomes" id="UP000217211">
    <property type="component" value="Chromosome"/>
</dbReference>
<reference evidence="1 2" key="1">
    <citation type="submission" date="2017-08" db="EMBL/GenBank/DDBJ databases">
        <title>Multipartite genome sequences of Sinorhizobium species nodulating soybeans.</title>
        <authorList>
            <person name="Tian C.F."/>
        </authorList>
    </citation>
    <scope>NUCLEOTIDE SEQUENCE [LARGE SCALE GENOMIC DNA]</scope>
    <source>
        <strain evidence="1 2">CCBAU 05684</strain>
    </source>
</reference>
<keyword evidence="2" id="KW-1185">Reference proteome</keyword>
<dbReference type="Gene3D" id="3.30.420.280">
    <property type="match status" value="1"/>
</dbReference>
<dbReference type="RefSeq" id="WP_034853197.1">
    <property type="nucleotide sequence ID" value="NZ_AJQT01000026.1"/>
</dbReference>
<proteinExistence type="predicted"/>
<dbReference type="Gene3D" id="3.40.50.300">
    <property type="entry name" value="P-loop containing nucleotide triphosphate hydrolases"/>
    <property type="match status" value="1"/>
</dbReference>
<dbReference type="InterPro" id="IPR027417">
    <property type="entry name" value="P-loop_NTPase"/>
</dbReference>
<accession>A0A249PET9</accession>
<dbReference type="STRING" id="716928.GCA_000261485_01432"/>
<dbReference type="EMBL" id="CP023067">
    <property type="protein sequence ID" value="ASY64470.1"/>
    <property type="molecule type" value="Genomic_DNA"/>
</dbReference>
<dbReference type="KEGG" id="esj:SJ05684_c30460"/>
<dbReference type="OrthoDB" id="5440754at2"/>
<evidence type="ECO:0000313" key="2">
    <source>
        <dbReference type="Proteomes" id="UP000217211"/>
    </source>
</evidence>
<gene>
    <name evidence="1" type="ORF">SJ05684_c30460</name>
</gene>
<dbReference type="eggNOG" id="COG1783">
    <property type="taxonomic scope" value="Bacteria"/>
</dbReference>